<name>A0A242A6T8_9ENTE</name>
<keyword evidence="2" id="KW-1185">Reference proteome</keyword>
<dbReference type="AlphaFoldDB" id="A0A242A6T8"/>
<evidence type="ECO:0000313" key="2">
    <source>
        <dbReference type="Proteomes" id="UP000195043"/>
    </source>
</evidence>
<dbReference type="OrthoDB" id="2339798at2"/>
<gene>
    <name evidence="1" type="ORF">A5886_001835</name>
</gene>
<reference evidence="1 2" key="1">
    <citation type="submission" date="2017-05" db="EMBL/GenBank/DDBJ databases">
        <title>The Genome Sequence of Enterococcus sp. 8G7_MSG3316.</title>
        <authorList>
            <consortium name="The Broad Institute Genomics Platform"/>
            <consortium name="The Broad Institute Genomic Center for Infectious Diseases"/>
            <person name="Earl A."/>
            <person name="Manson A."/>
            <person name="Schwartman J."/>
            <person name="Gilmore M."/>
            <person name="Abouelleil A."/>
            <person name="Cao P."/>
            <person name="Chapman S."/>
            <person name="Cusick C."/>
            <person name="Shea T."/>
            <person name="Young S."/>
            <person name="Neafsey D."/>
            <person name="Nusbaum C."/>
            <person name="Birren B."/>
        </authorList>
    </citation>
    <scope>NUCLEOTIDE SEQUENCE [LARGE SCALE GENOMIC DNA]</scope>
    <source>
        <strain evidence="1 2">8G7_MSG3316</strain>
    </source>
</reference>
<comment type="caution">
    <text evidence="1">The sequence shown here is derived from an EMBL/GenBank/DDBJ whole genome shotgun (WGS) entry which is preliminary data.</text>
</comment>
<accession>A0A242A6T8</accession>
<dbReference type="EMBL" id="NGKU01000001">
    <property type="protein sequence ID" value="OTN76756.1"/>
    <property type="molecule type" value="Genomic_DNA"/>
</dbReference>
<evidence type="ECO:0000313" key="1">
    <source>
        <dbReference type="EMBL" id="OTN76756.1"/>
    </source>
</evidence>
<sequence>MNGILVYAKTKNERQFIGVFRDLDDLQSEVEETLAVTNRSDLASSVYFILNGEEYKLFLEVEQ</sequence>
<protein>
    <submittedName>
        <fullName evidence="1">Uncharacterized protein</fullName>
    </submittedName>
</protein>
<proteinExistence type="predicted"/>
<dbReference type="RefSeq" id="WP_086274739.1">
    <property type="nucleotide sequence ID" value="NZ_NGKU01000001.1"/>
</dbReference>
<dbReference type="STRING" id="1834191.A5886_001835"/>
<dbReference type="Proteomes" id="UP000195043">
    <property type="component" value="Unassembled WGS sequence"/>
</dbReference>
<organism evidence="1 2">
    <name type="scientific">Candidatus Enterococcus testudinis</name>
    <dbReference type="NCBI Taxonomy" id="1834191"/>
    <lineage>
        <taxon>Bacteria</taxon>
        <taxon>Bacillati</taxon>
        <taxon>Bacillota</taxon>
        <taxon>Bacilli</taxon>
        <taxon>Lactobacillales</taxon>
        <taxon>Enterococcaceae</taxon>
        <taxon>Enterococcus</taxon>
    </lineage>
</organism>